<organism evidence="2 3">
    <name type="scientific">Olpidium bornovanus</name>
    <dbReference type="NCBI Taxonomy" id="278681"/>
    <lineage>
        <taxon>Eukaryota</taxon>
        <taxon>Fungi</taxon>
        <taxon>Fungi incertae sedis</taxon>
        <taxon>Olpidiomycota</taxon>
        <taxon>Olpidiomycotina</taxon>
        <taxon>Olpidiomycetes</taxon>
        <taxon>Olpidiales</taxon>
        <taxon>Olpidiaceae</taxon>
        <taxon>Olpidium</taxon>
    </lineage>
</organism>
<keyword evidence="3" id="KW-1185">Reference proteome</keyword>
<proteinExistence type="predicted"/>
<sequence length="121" mass="13280">MTNTYNQHVDLPDELLRQIAQENLALGLRRQEKERARRLALEEDWRAAEARERAARDAEAARAARRRKSSARAPKSAAPPRLAAAAAEGGRPASASAALKQTQIRPQTAGKTIAEERFGAK</sequence>
<evidence type="ECO:0000313" key="3">
    <source>
        <dbReference type="Proteomes" id="UP000673691"/>
    </source>
</evidence>
<feature type="compositionally biased region" description="Low complexity" evidence="1">
    <location>
        <begin position="71"/>
        <end position="98"/>
    </location>
</feature>
<evidence type="ECO:0000256" key="1">
    <source>
        <dbReference type="SAM" id="MobiDB-lite"/>
    </source>
</evidence>
<dbReference type="Proteomes" id="UP000673691">
    <property type="component" value="Unassembled WGS sequence"/>
</dbReference>
<feature type="compositionally biased region" description="Polar residues" evidence="1">
    <location>
        <begin position="99"/>
        <end position="110"/>
    </location>
</feature>
<dbReference type="EMBL" id="JAEFCI010002968">
    <property type="protein sequence ID" value="KAG5461885.1"/>
    <property type="molecule type" value="Genomic_DNA"/>
</dbReference>
<feature type="compositionally biased region" description="Basic and acidic residues" evidence="1">
    <location>
        <begin position="48"/>
        <end position="62"/>
    </location>
</feature>
<comment type="caution">
    <text evidence="2">The sequence shown here is derived from an EMBL/GenBank/DDBJ whole genome shotgun (WGS) entry which is preliminary data.</text>
</comment>
<accession>A0A8H8DKP2</accession>
<gene>
    <name evidence="2" type="ORF">BJ554DRAFT_5855</name>
</gene>
<name>A0A8H8DKP2_9FUNG</name>
<protein>
    <submittedName>
        <fullName evidence="2">Uncharacterized protein</fullName>
    </submittedName>
</protein>
<evidence type="ECO:0000313" key="2">
    <source>
        <dbReference type="EMBL" id="KAG5461885.1"/>
    </source>
</evidence>
<feature type="region of interest" description="Disordered" evidence="1">
    <location>
        <begin position="48"/>
        <end position="121"/>
    </location>
</feature>
<dbReference type="AlphaFoldDB" id="A0A8H8DKP2"/>
<reference evidence="2 3" key="1">
    <citation type="journal article" name="Sci. Rep.">
        <title>Genome-scale phylogenetic analyses confirm Olpidium as the closest living zoosporic fungus to the non-flagellated, terrestrial fungi.</title>
        <authorList>
            <person name="Chang Y."/>
            <person name="Rochon D."/>
            <person name="Sekimoto S."/>
            <person name="Wang Y."/>
            <person name="Chovatia M."/>
            <person name="Sandor L."/>
            <person name="Salamov A."/>
            <person name="Grigoriev I.V."/>
            <person name="Stajich J.E."/>
            <person name="Spatafora J.W."/>
        </authorList>
    </citation>
    <scope>NUCLEOTIDE SEQUENCE [LARGE SCALE GENOMIC DNA]</scope>
    <source>
        <strain evidence="2">S191</strain>
    </source>
</reference>